<keyword evidence="3" id="KW-1185">Reference proteome</keyword>
<protein>
    <submittedName>
        <fullName evidence="2">Uncharacterized protein</fullName>
    </submittedName>
</protein>
<organism evidence="2 3">
    <name type="scientific">Portunus trituberculatus</name>
    <name type="common">Swimming crab</name>
    <name type="synonym">Neptunus trituberculatus</name>
    <dbReference type="NCBI Taxonomy" id="210409"/>
    <lineage>
        <taxon>Eukaryota</taxon>
        <taxon>Metazoa</taxon>
        <taxon>Ecdysozoa</taxon>
        <taxon>Arthropoda</taxon>
        <taxon>Crustacea</taxon>
        <taxon>Multicrustacea</taxon>
        <taxon>Malacostraca</taxon>
        <taxon>Eumalacostraca</taxon>
        <taxon>Eucarida</taxon>
        <taxon>Decapoda</taxon>
        <taxon>Pleocyemata</taxon>
        <taxon>Brachyura</taxon>
        <taxon>Eubrachyura</taxon>
        <taxon>Portunoidea</taxon>
        <taxon>Portunidae</taxon>
        <taxon>Portuninae</taxon>
        <taxon>Portunus</taxon>
    </lineage>
</organism>
<dbReference type="EMBL" id="VSRR010053461">
    <property type="protein sequence ID" value="MPC80241.1"/>
    <property type="molecule type" value="Genomic_DNA"/>
</dbReference>
<dbReference type="Proteomes" id="UP000324222">
    <property type="component" value="Unassembled WGS sequence"/>
</dbReference>
<dbReference type="AlphaFoldDB" id="A0A5B7I4F7"/>
<name>A0A5B7I4F7_PORTR</name>
<feature type="transmembrane region" description="Helical" evidence="1">
    <location>
        <begin position="55"/>
        <end position="72"/>
    </location>
</feature>
<reference evidence="2 3" key="1">
    <citation type="submission" date="2019-05" db="EMBL/GenBank/DDBJ databases">
        <title>Another draft genome of Portunus trituberculatus and its Hox gene families provides insights of decapod evolution.</title>
        <authorList>
            <person name="Jeong J.-H."/>
            <person name="Song I."/>
            <person name="Kim S."/>
            <person name="Choi T."/>
            <person name="Kim D."/>
            <person name="Ryu S."/>
            <person name="Kim W."/>
        </authorList>
    </citation>
    <scope>NUCLEOTIDE SEQUENCE [LARGE SCALE GENOMIC DNA]</scope>
    <source>
        <tissue evidence="2">Muscle</tissue>
    </source>
</reference>
<evidence type="ECO:0000313" key="3">
    <source>
        <dbReference type="Proteomes" id="UP000324222"/>
    </source>
</evidence>
<comment type="caution">
    <text evidence="2">The sequence shown here is derived from an EMBL/GenBank/DDBJ whole genome shotgun (WGS) entry which is preliminary data.</text>
</comment>
<accession>A0A5B7I4F7</accession>
<gene>
    <name evidence="2" type="ORF">E2C01_074815</name>
</gene>
<evidence type="ECO:0000313" key="2">
    <source>
        <dbReference type="EMBL" id="MPC80241.1"/>
    </source>
</evidence>
<keyword evidence="1" id="KW-0472">Membrane</keyword>
<keyword evidence="1" id="KW-0812">Transmembrane</keyword>
<sequence length="74" mass="8971">MCFACISEFCCIKRWNTPKQPFFYIFQFLRQIVCFGSNPVFGWKKKAENYKNNRFLLISLWFLYISLFSSILSF</sequence>
<proteinExistence type="predicted"/>
<keyword evidence="1" id="KW-1133">Transmembrane helix</keyword>
<evidence type="ECO:0000256" key="1">
    <source>
        <dbReference type="SAM" id="Phobius"/>
    </source>
</evidence>